<accession>A0A9D9NHJ6</accession>
<evidence type="ECO:0000313" key="5">
    <source>
        <dbReference type="Proteomes" id="UP000823604"/>
    </source>
</evidence>
<dbReference type="Gene3D" id="2.60.40.790">
    <property type="match status" value="1"/>
</dbReference>
<dbReference type="Proteomes" id="UP000823604">
    <property type="component" value="Unassembled WGS sequence"/>
</dbReference>
<dbReference type="PROSITE" id="PS01031">
    <property type="entry name" value="SHSP"/>
    <property type="match status" value="1"/>
</dbReference>
<feature type="domain" description="SHSP" evidence="3">
    <location>
        <begin position="29"/>
        <end position="148"/>
    </location>
</feature>
<dbReference type="CDD" id="cd06464">
    <property type="entry name" value="ACD_sHsps-like"/>
    <property type="match status" value="1"/>
</dbReference>
<gene>
    <name evidence="4" type="ORF">IAB81_08270</name>
</gene>
<dbReference type="AlphaFoldDB" id="A0A9D9NHJ6"/>
<dbReference type="InterPro" id="IPR002068">
    <property type="entry name" value="A-crystallin/Hsp20_dom"/>
</dbReference>
<dbReference type="EMBL" id="JADIMA010000082">
    <property type="protein sequence ID" value="MBO8473600.1"/>
    <property type="molecule type" value="Genomic_DNA"/>
</dbReference>
<evidence type="ECO:0000313" key="4">
    <source>
        <dbReference type="EMBL" id="MBO8473600.1"/>
    </source>
</evidence>
<comment type="caution">
    <text evidence="4">The sequence shown here is derived from an EMBL/GenBank/DDBJ whole genome shotgun (WGS) entry which is preliminary data.</text>
</comment>
<sequence length="148" mass="17129">MALVRRNQYWLPSIFNDIFDDDFMNTNIARSNSTSPAVNIIENEKDFTVEVAAPGLTKNDFKINVTNDNELTIEMEKKYEDKEHEGKKNGKYLRREFSYSRFQQSLLLPDTIDRKGISAKMEHGVLTIVLPKKEEEKPIDTTQTIAIE</sequence>
<dbReference type="PANTHER" id="PTHR11527">
    <property type="entry name" value="HEAT-SHOCK PROTEIN 20 FAMILY MEMBER"/>
    <property type="match status" value="1"/>
</dbReference>
<name>A0A9D9NHJ6_9BACT</name>
<dbReference type="InterPro" id="IPR031107">
    <property type="entry name" value="Small_HSP"/>
</dbReference>
<proteinExistence type="inferred from homology"/>
<dbReference type="Pfam" id="PF00011">
    <property type="entry name" value="HSP20"/>
    <property type="match status" value="1"/>
</dbReference>
<reference evidence="4" key="2">
    <citation type="journal article" date="2021" name="PeerJ">
        <title>Extensive microbial diversity within the chicken gut microbiome revealed by metagenomics and culture.</title>
        <authorList>
            <person name="Gilroy R."/>
            <person name="Ravi A."/>
            <person name="Getino M."/>
            <person name="Pursley I."/>
            <person name="Horton D.L."/>
            <person name="Alikhan N.F."/>
            <person name="Baker D."/>
            <person name="Gharbi K."/>
            <person name="Hall N."/>
            <person name="Watson M."/>
            <person name="Adriaenssens E.M."/>
            <person name="Foster-Nyarko E."/>
            <person name="Jarju S."/>
            <person name="Secka A."/>
            <person name="Antonio M."/>
            <person name="Oren A."/>
            <person name="Chaudhuri R.R."/>
            <person name="La Ragione R."/>
            <person name="Hildebrand F."/>
            <person name="Pallen M.J."/>
        </authorList>
    </citation>
    <scope>NUCLEOTIDE SEQUENCE</scope>
    <source>
        <strain evidence="4">B1-8020</strain>
    </source>
</reference>
<dbReference type="SUPFAM" id="SSF49764">
    <property type="entry name" value="HSP20-like chaperones"/>
    <property type="match status" value="1"/>
</dbReference>
<evidence type="ECO:0000256" key="1">
    <source>
        <dbReference type="PROSITE-ProRule" id="PRU00285"/>
    </source>
</evidence>
<protein>
    <submittedName>
        <fullName evidence="4">Hsp20/alpha crystallin family protein</fullName>
    </submittedName>
</protein>
<dbReference type="InterPro" id="IPR008978">
    <property type="entry name" value="HSP20-like_chaperone"/>
</dbReference>
<evidence type="ECO:0000259" key="3">
    <source>
        <dbReference type="PROSITE" id="PS01031"/>
    </source>
</evidence>
<comment type="similarity">
    <text evidence="1 2">Belongs to the small heat shock protein (HSP20) family.</text>
</comment>
<reference evidence="4" key="1">
    <citation type="submission" date="2020-10" db="EMBL/GenBank/DDBJ databases">
        <authorList>
            <person name="Gilroy R."/>
        </authorList>
    </citation>
    <scope>NUCLEOTIDE SEQUENCE</scope>
    <source>
        <strain evidence="4">B1-8020</strain>
    </source>
</reference>
<evidence type="ECO:0000256" key="2">
    <source>
        <dbReference type="RuleBase" id="RU003616"/>
    </source>
</evidence>
<organism evidence="4 5">
    <name type="scientific">Candidatus Merdivivens pullicola</name>
    <dbReference type="NCBI Taxonomy" id="2840872"/>
    <lineage>
        <taxon>Bacteria</taxon>
        <taxon>Pseudomonadati</taxon>
        <taxon>Bacteroidota</taxon>
        <taxon>Bacteroidia</taxon>
        <taxon>Bacteroidales</taxon>
        <taxon>Muribaculaceae</taxon>
        <taxon>Muribaculaceae incertae sedis</taxon>
        <taxon>Candidatus Merdivivens</taxon>
    </lineage>
</organism>